<organism evidence="1 2">
    <name type="scientific">Streblomastix strix</name>
    <dbReference type="NCBI Taxonomy" id="222440"/>
    <lineage>
        <taxon>Eukaryota</taxon>
        <taxon>Metamonada</taxon>
        <taxon>Preaxostyla</taxon>
        <taxon>Oxymonadida</taxon>
        <taxon>Streblomastigidae</taxon>
        <taxon>Streblomastix</taxon>
    </lineage>
</organism>
<feature type="non-terminal residue" evidence="1">
    <location>
        <position position="250"/>
    </location>
</feature>
<accession>A0A5J4TA11</accession>
<name>A0A5J4TA11_9EUKA</name>
<dbReference type="EMBL" id="SNRW01036148">
    <property type="protein sequence ID" value="KAA6354531.1"/>
    <property type="molecule type" value="Genomic_DNA"/>
</dbReference>
<gene>
    <name evidence="1" type="ORF">EZS28_049942</name>
</gene>
<evidence type="ECO:0000313" key="2">
    <source>
        <dbReference type="Proteomes" id="UP000324800"/>
    </source>
</evidence>
<sequence length="250" mass="28809">MTPNRRREKKNKLKARIQKTNQRQIVTTRSLASLIGDINYLRFQFPQISLWMKSQNNPKTKAVAKGGCEASMKLNKQILGNLQTILMFIKQNGPKQLKDRTPNSIMTTYSSEDGRDMTLDNSNEQILDPGQWEGSWHLHSSNLERTSSCSNLAKKSMTNINRLENEMHSSQDRHQKNEVCYTQMESSISYSTSDERDFPSPYQSGYNDLHGTSSWVGELDCRCILLKTDIKKMKFVIRKWKAASVILHLM</sequence>
<reference evidence="1 2" key="1">
    <citation type="submission" date="2019-03" db="EMBL/GenBank/DDBJ databases">
        <title>Single cell metagenomics reveals metabolic interactions within the superorganism composed of flagellate Streblomastix strix and complex community of Bacteroidetes bacteria on its surface.</title>
        <authorList>
            <person name="Treitli S.C."/>
            <person name="Kolisko M."/>
            <person name="Husnik F."/>
            <person name="Keeling P."/>
            <person name="Hampl V."/>
        </authorList>
    </citation>
    <scope>NUCLEOTIDE SEQUENCE [LARGE SCALE GENOMIC DNA]</scope>
    <source>
        <strain evidence="1">ST1C</strain>
    </source>
</reference>
<comment type="caution">
    <text evidence="1">The sequence shown here is derived from an EMBL/GenBank/DDBJ whole genome shotgun (WGS) entry which is preliminary data.</text>
</comment>
<evidence type="ECO:0000313" key="1">
    <source>
        <dbReference type="EMBL" id="KAA6354531.1"/>
    </source>
</evidence>
<dbReference type="Proteomes" id="UP000324800">
    <property type="component" value="Unassembled WGS sequence"/>
</dbReference>
<dbReference type="AlphaFoldDB" id="A0A5J4TA11"/>
<proteinExistence type="predicted"/>
<protein>
    <submittedName>
        <fullName evidence="1">Uncharacterized protein</fullName>
    </submittedName>
</protein>